<feature type="domain" description="Peptidase metallopeptidase" evidence="9">
    <location>
        <begin position="213"/>
        <end position="367"/>
    </location>
</feature>
<comment type="caution">
    <text evidence="10">The sequence shown here is derived from an EMBL/GenBank/DDBJ whole genome shotgun (WGS) entry which is preliminary data.</text>
</comment>
<dbReference type="RefSeq" id="WP_367878013.1">
    <property type="nucleotide sequence ID" value="NZ_JBFNXX010000008.1"/>
</dbReference>
<evidence type="ECO:0000313" key="11">
    <source>
        <dbReference type="Proteomes" id="UP001556098"/>
    </source>
</evidence>
<dbReference type="SMART" id="SM00235">
    <property type="entry name" value="ZnMc"/>
    <property type="match status" value="1"/>
</dbReference>
<dbReference type="InterPro" id="IPR006026">
    <property type="entry name" value="Peptidase_Metallo"/>
</dbReference>
<proteinExistence type="predicted"/>
<dbReference type="Pfam" id="PF17963">
    <property type="entry name" value="Big_9"/>
    <property type="match status" value="4"/>
</dbReference>
<dbReference type="InterPro" id="IPR024079">
    <property type="entry name" value="MetalloPept_cat_dom_sf"/>
</dbReference>
<feature type="compositionally biased region" description="Polar residues" evidence="8">
    <location>
        <begin position="61"/>
        <end position="92"/>
    </location>
</feature>
<feature type="region of interest" description="Disordered" evidence="8">
    <location>
        <begin position="38"/>
        <end position="92"/>
    </location>
</feature>
<keyword evidence="3" id="KW-0645">Protease</keyword>
<evidence type="ECO:0000256" key="2">
    <source>
        <dbReference type="ARBA" id="ARBA00022525"/>
    </source>
</evidence>
<reference evidence="10 11" key="1">
    <citation type="submission" date="2024-07" db="EMBL/GenBank/DDBJ databases">
        <title>Marimonas sp.nov., isolated from tidal-flat sediment.</title>
        <authorList>
            <person name="Jayan J.N."/>
            <person name="Lee S.S."/>
        </authorList>
    </citation>
    <scope>NUCLEOTIDE SEQUENCE [LARGE SCALE GENOMIC DNA]</scope>
    <source>
        <strain evidence="10 11">MJW-29</strain>
    </source>
</reference>
<dbReference type="SUPFAM" id="SSF55486">
    <property type="entry name" value="Metalloproteases ('zincins'), catalytic domain"/>
    <property type="match status" value="1"/>
</dbReference>
<dbReference type="InterPro" id="IPR034033">
    <property type="entry name" value="Serralysin-like"/>
</dbReference>
<name>A0ABV3RQF7_9RHOB</name>
<dbReference type="EMBL" id="JBFNXX010000008">
    <property type="protein sequence ID" value="MEW9920308.1"/>
    <property type="molecule type" value="Genomic_DNA"/>
</dbReference>
<evidence type="ECO:0000259" key="9">
    <source>
        <dbReference type="SMART" id="SM00235"/>
    </source>
</evidence>
<organism evidence="10 11">
    <name type="scientific">Sulfitobacter sediminis</name>
    <dbReference type="NCBI Taxonomy" id="3234186"/>
    <lineage>
        <taxon>Bacteria</taxon>
        <taxon>Pseudomonadati</taxon>
        <taxon>Pseudomonadota</taxon>
        <taxon>Alphaproteobacteria</taxon>
        <taxon>Rhodobacterales</taxon>
        <taxon>Roseobacteraceae</taxon>
        <taxon>Sulfitobacter</taxon>
    </lineage>
</organism>
<evidence type="ECO:0000256" key="5">
    <source>
        <dbReference type="ARBA" id="ARBA00022737"/>
    </source>
</evidence>
<dbReference type="InterPro" id="IPR001818">
    <property type="entry name" value="Pept_M10_metallopeptidase"/>
</dbReference>
<keyword evidence="6" id="KW-0378">Hydrolase</keyword>
<evidence type="ECO:0000256" key="3">
    <source>
        <dbReference type="ARBA" id="ARBA00022670"/>
    </source>
</evidence>
<dbReference type="Pfam" id="PF00413">
    <property type="entry name" value="Peptidase_M10"/>
    <property type="match status" value="1"/>
</dbReference>
<dbReference type="Gene3D" id="2.150.10.10">
    <property type="entry name" value="Serralysin-like metalloprotease, C-terminal"/>
    <property type="match status" value="1"/>
</dbReference>
<keyword evidence="2" id="KW-0964">Secreted</keyword>
<accession>A0ABV3RQF7</accession>
<dbReference type="CDD" id="cd04277">
    <property type="entry name" value="ZnMc_serralysin_like"/>
    <property type="match status" value="1"/>
</dbReference>
<dbReference type="InterPro" id="IPR013858">
    <property type="entry name" value="Peptidase_M10B_C"/>
</dbReference>
<dbReference type="InterPro" id="IPR011049">
    <property type="entry name" value="Serralysin-like_metalloprot_C"/>
</dbReference>
<dbReference type="SUPFAM" id="SSF51120">
    <property type="entry name" value="beta-Roll"/>
    <property type="match status" value="1"/>
</dbReference>
<dbReference type="NCBIfam" id="TIGR01965">
    <property type="entry name" value="VCBS_repeat"/>
    <property type="match status" value="3"/>
</dbReference>
<keyword evidence="5" id="KW-0677">Repeat</keyword>
<dbReference type="InterPro" id="IPR010221">
    <property type="entry name" value="VCBS_dom"/>
</dbReference>
<dbReference type="Proteomes" id="UP001556098">
    <property type="component" value="Unassembled WGS sequence"/>
</dbReference>
<sequence length="1317" mass="135341">MPRRSTLFDVSLEDENSSKRANAAEVASVLGIVSSPAAMAQTSDPSAGSLLEDETVDDPTAPSTSDANASSVDLELQGSTSETPASSVAQESDASGIAAVHASGATLFSADQGAASNVSLNQVKYAAPEEDTSINWVADLVLYEHTVHEGACGCSGCSMKLEELTQAAASSDTTEGTSSASAPSVLGDLAEFLQTGYWNTGYGDGTRSHNVTSSGTDANNGVLHYNLSGFNADADGITAARATLVREAFKLFEATLGIQFVETTSTDTNLVDFFFRDNDSGAYASHSYYNSGAWGSSIHYAQINVAQSWSGGTSTYDDYTLQTILHEIGHAIGLGHQGSYNGSATYGVDNTFENDSWQGSMMSYFSQTENTSVTGSYEFLQTPMAVDWMALDDLYGRQGYGVSNAFTEDTTWGFNTTVTSEVSDIWANWSSYAHRTASTIVDGDGIDTLDLSGYSNNTLINLAPSDRGATSPSLSNVGGRIGNLAIAEGTIIENAIGGAGSEVFFGNAADNILTGNGGNDTFHDSVGSDRYFGDAGTDEVIFGANFATYTIDIVGGILQVINAAIDWVADTVEWLTFSDQTLSWQAVADTIGAPNTAPVANDDAYVAIEDEAFSANDMLINDTDAENSALSVASVNGVTVTDDPAGTEVLLASGASLTVYADGTFEYQQNGAFDALNAGEKATDTFSYVATDGKDTSNEATVTISIDGVTDSQPPVAADDAFTVQEDALLTGMDVLLNDTDPDGDALTITAIAGTAVATGETVTLASGASVTLLAGGLLEYAQNGAFDSLGEGEIGTEVFSYTISDGNKTSDADVTVTVNGVFDNTVPIALDDTYTVTENTALDGNVLSNDSDPDAGATLTVTEVNGVSGNVGTQISLTSGALLTLNANGTFSYNQNGAFDTLEDGETATDAFSYAIADGQGGSDTANVSISIDGVSPPTITQSVLVDFEGLTAGTFSGIAGLDFYGLEVVTTSQMSGAQAGESSTGQVTISTTGENFDLNALQVIGASGRTKIQVQAYDDGVLVASTQLNAGARRPSDVTFDTTFDSVDWVVFSGDGSFSFDDISFVTRSPIGPGSTPPPEAVDDTFTIEESATLSGNLIANDRSGTENVADGGALTLSSVAGLTSGPVALVSGAIVTFNADGTFAYDQNGVFDALFDGQTATDSFVYEITDGNGGVDTATATVTIQGIGAAPTEVVLDFETGLVEDGFTVTEATLMGAGSGDQYAQSVGDSLILQVNNDGTFDFGGGVVTVGGKGRVDATFTAFVDGAAVATETISLRAGKEEAVTLSDPAFDAVDAVSITALGGVAVDDLIAWI</sequence>
<dbReference type="Pfam" id="PF08548">
    <property type="entry name" value="Peptidase_M10_C"/>
    <property type="match status" value="1"/>
</dbReference>
<evidence type="ECO:0000256" key="1">
    <source>
        <dbReference type="ARBA" id="ARBA00004613"/>
    </source>
</evidence>
<evidence type="ECO:0000256" key="6">
    <source>
        <dbReference type="ARBA" id="ARBA00022801"/>
    </source>
</evidence>
<protein>
    <submittedName>
        <fullName evidence="10">Ig-like domain-containing protein</fullName>
    </submittedName>
</protein>
<evidence type="ECO:0000256" key="8">
    <source>
        <dbReference type="SAM" id="MobiDB-lite"/>
    </source>
</evidence>
<gene>
    <name evidence="10" type="ORF">AB2B41_11870</name>
</gene>
<evidence type="ECO:0000256" key="7">
    <source>
        <dbReference type="ARBA" id="ARBA00022833"/>
    </source>
</evidence>
<feature type="region of interest" description="Disordered" evidence="8">
    <location>
        <begin position="1"/>
        <end position="22"/>
    </location>
</feature>
<keyword evidence="4" id="KW-0479">Metal-binding</keyword>
<keyword evidence="11" id="KW-1185">Reference proteome</keyword>
<dbReference type="Gene3D" id="3.40.390.10">
    <property type="entry name" value="Collagenase (Catalytic Domain)"/>
    <property type="match status" value="1"/>
</dbReference>
<keyword evidence="7" id="KW-0862">Zinc</keyword>
<comment type="subcellular location">
    <subcellularLocation>
        <location evidence="1">Secreted</location>
    </subcellularLocation>
</comment>
<evidence type="ECO:0000313" key="10">
    <source>
        <dbReference type="EMBL" id="MEW9920308.1"/>
    </source>
</evidence>
<evidence type="ECO:0000256" key="4">
    <source>
        <dbReference type="ARBA" id="ARBA00022723"/>
    </source>
</evidence>